<name>A0A917W0K3_9BACL</name>
<dbReference type="InterPro" id="IPR036388">
    <property type="entry name" value="WH-like_DNA-bd_sf"/>
</dbReference>
<dbReference type="GO" id="GO:0003677">
    <property type="term" value="F:DNA binding"/>
    <property type="evidence" value="ECO:0007669"/>
    <property type="project" value="UniProtKB-KW"/>
</dbReference>
<dbReference type="Gene3D" id="1.10.10.10">
    <property type="entry name" value="Winged helix-like DNA-binding domain superfamily/Winged helix DNA-binding domain"/>
    <property type="match status" value="1"/>
</dbReference>
<keyword evidence="3" id="KW-1185">Reference proteome</keyword>
<dbReference type="InterPro" id="IPR011991">
    <property type="entry name" value="ArsR-like_HTH"/>
</dbReference>
<dbReference type="Proteomes" id="UP000654670">
    <property type="component" value="Unassembled WGS sequence"/>
</dbReference>
<proteinExistence type="predicted"/>
<dbReference type="InterPro" id="IPR050313">
    <property type="entry name" value="Carb_Metab_HTH_regulators"/>
</dbReference>
<dbReference type="PANTHER" id="PTHR30363:SF28">
    <property type="entry name" value="TRANSCRIPTIONAL REGULATORY PROTEIN-RELATED"/>
    <property type="match status" value="1"/>
</dbReference>
<dbReference type="AlphaFoldDB" id="A0A917W0K3"/>
<dbReference type="CDD" id="cd00090">
    <property type="entry name" value="HTH_ARSR"/>
    <property type="match status" value="1"/>
</dbReference>
<evidence type="ECO:0000313" key="2">
    <source>
        <dbReference type="EMBL" id="GGL52432.1"/>
    </source>
</evidence>
<reference evidence="2" key="1">
    <citation type="journal article" date="2014" name="Int. J. Syst. Evol. Microbiol.">
        <title>Complete genome sequence of Corynebacterium casei LMG S-19264T (=DSM 44701T), isolated from a smear-ripened cheese.</title>
        <authorList>
            <consortium name="US DOE Joint Genome Institute (JGI-PGF)"/>
            <person name="Walter F."/>
            <person name="Albersmeier A."/>
            <person name="Kalinowski J."/>
            <person name="Ruckert C."/>
        </authorList>
    </citation>
    <scope>NUCLEOTIDE SEQUENCE</scope>
    <source>
        <strain evidence="2">JCM 15325</strain>
    </source>
</reference>
<dbReference type="PANTHER" id="PTHR30363">
    <property type="entry name" value="HTH-TYPE TRANSCRIPTIONAL REGULATOR SRLR-RELATED"/>
    <property type="match status" value="1"/>
</dbReference>
<organism evidence="2 3">
    <name type="scientific">Sporolactobacillus putidus</name>
    <dbReference type="NCBI Taxonomy" id="492735"/>
    <lineage>
        <taxon>Bacteria</taxon>
        <taxon>Bacillati</taxon>
        <taxon>Bacillota</taxon>
        <taxon>Bacilli</taxon>
        <taxon>Bacillales</taxon>
        <taxon>Sporolactobacillaceae</taxon>
        <taxon>Sporolactobacillus</taxon>
    </lineage>
</organism>
<dbReference type="InterPro" id="IPR036390">
    <property type="entry name" value="WH_DNA-bd_sf"/>
</dbReference>
<dbReference type="EMBL" id="BMOK01000005">
    <property type="protein sequence ID" value="GGL52432.1"/>
    <property type="molecule type" value="Genomic_DNA"/>
</dbReference>
<evidence type="ECO:0000313" key="3">
    <source>
        <dbReference type="Proteomes" id="UP000654670"/>
    </source>
</evidence>
<reference evidence="2" key="2">
    <citation type="submission" date="2020-09" db="EMBL/GenBank/DDBJ databases">
        <authorList>
            <person name="Sun Q."/>
            <person name="Ohkuma M."/>
        </authorList>
    </citation>
    <scope>NUCLEOTIDE SEQUENCE</scope>
    <source>
        <strain evidence="2">JCM 15325</strain>
    </source>
</reference>
<dbReference type="Pfam" id="PF13412">
    <property type="entry name" value="HTH_24"/>
    <property type="match status" value="1"/>
</dbReference>
<sequence length="211" mass="24169">MKGTKDKILDILKREQKLAVSELAKLLHMTEMGVRKHLSTLEDDGLIHVENVRKPVGRPVQFFSLTEKAEASFPKNYKYIAVQFLKDIEQLYGEESVNRLFENRKGRLYQVYHPSIGREKSDEDKAEALARLQNERGYMCRLNRVGDGVFELIEYNCPILAVANQYKLACAHETDLMKSALGAEHVDRIMCRADGDAHCQFLIKLNKGGRQ</sequence>
<accession>A0A917W0K3</accession>
<gene>
    <name evidence="2" type="ORF">GCM10007968_15620</name>
</gene>
<comment type="caution">
    <text evidence="2">The sequence shown here is derived from an EMBL/GenBank/DDBJ whole genome shotgun (WGS) entry which is preliminary data.</text>
</comment>
<protein>
    <submittedName>
        <fullName evidence="2">Transcriptional regulator</fullName>
    </submittedName>
</protein>
<dbReference type="SUPFAM" id="SSF46785">
    <property type="entry name" value="Winged helix' DNA-binding domain"/>
    <property type="match status" value="1"/>
</dbReference>
<keyword evidence="1" id="KW-0238">DNA-binding</keyword>
<dbReference type="RefSeq" id="WP_188802534.1">
    <property type="nucleotide sequence ID" value="NZ_BMOK01000005.1"/>
</dbReference>
<evidence type="ECO:0000256" key="1">
    <source>
        <dbReference type="ARBA" id="ARBA00023125"/>
    </source>
</evidence>